<reference evidence="2" key="1">
    <citation type="journal article" date="2019" name="Int. J. Syst. Evol. Microbiol.">
        <title>The Global Catalogue of Microorganisms (GCM) 10K type strain sequencing project: providing services to taxonomists for standard genome sequencing and annotation.</title>
        <authorList>
            <consortium name="The Broad Institute Genomics Platform"/>
            <consortium name="The Broad Institute Genome Sequencing Center for Infectious Disease"/>
            <person name="Wu L."/>
            <person name="Ma J."/>
        </authorList>
    </citation>
    <scope>NUCLEOTIDE SEQUENCE [LARGE SCALE GENOMIC DNA]</scope>
    <source>
        <strain evidence="2">KCTC 62192</strain>
    </source>
</reference>
<keyword evidence="2" id="KW-1185">Reference proteome</keyword>
<comment type="caution">
    <text evidence="1">The sequence shown here is derived from an EMBL/GenBank/DDBJ whole genome shotgun (WGS) entry which is preliminary data.</text>
</comment>
<proteinExistence type="predicted"/>
<feature type="non-terminal residue" evidence="1">
    <location>
        <position position="1"/>
    </location>
</feature>
<organism evidence="1 2">
    <name type="scientific">Acidimangrovimonas pyrenivorans</name>
    <dbReference type="NCBI Taxonomy" id="2030798"/>
    <lineage>
        <taxon>Bacteria</taxon>
        <taxon>Pseudomonadati</taxon>
        <taxon>Pseudomonadota</taxon>
        <taxon>Alphaproteobacteria</taxon>
        <taxon>Rhodobacterales</taxon>
        <taxon>Paracoccaceae</taxon>
        <taxon>Acidimangrovimonas</taxon>
    </lineage>
</organism>
<dbReference type="Proteomes" id="UP001595443">
    <property type="component" value="Unassembled WGS sequence"/>
</dbReference>
<name>A0ABV7AHK5_9RHOB</name>
<dbReference type="GO" id="GO:0016779">
    <property type="term" value="F:nucleotidyltransferase activity"/>
    <property type="evidence" value="ECO:0007669"/>
    <property type="project" value="UniProtKB-KW"/>
</dbReference>
<keyword evidence="1" id="KW-0548">Nucleotidyltransferase</keyword>
<evidence type="ECO:0000313" key="2">
    <source>
        <dbReference type="Proteomes" id="UP001595443"/>
    </source>
</evidence>
<keyword evidence="1" id="KW-0808">Transferase</keyword>
<gene>
    <name evidence="1" type="ORF">ACFOES_10355</name>
</gene>
<sequence length="48" mass="5354">RFRGQRFDCGSKGGFLQATVAFGLAREELRGEFGQYLEEMAAVQRAAQ</sequence>
<accession>A0ABV7AHK5</accession>
<dbReference type="EMBL" id="JBHRSK010000006">
    <property type="protein sequence ID" value="MFC2968496.1"/>
    <property type="molecule type" value="Genomic_DNA"/>
</dbReference>
<protein>
    <submittedName>
        <fullName evidence="1">UTP--glucose-1-phosphate uridylyltransferase</fullName>
    </submittedName>
</protein>
<evidence type="ECO:0000313" key="1">
    <source>
        <dbReference type="EMBL" id="MFC2968496.1"/>
    </source>
</evidence>